<comment type="caution">
    <text evidence="1">The sequence shown here is derived from an EMBL/GenBank/DDBJ whole genome shotgun (WGS) entry which is preliminary data.</text>
</comment>
<proteinExistence type="predicted"/>
<gene>
    <name evidence="1" type="ORF">TPL01_17900</name>
</gene>
<evidence type="ECO:0000313" key="2">
    <source>
        <dbReference type="Proteomes" id="UP000321337"/>
    </source>
</evidence>
<keyword evidence="2" id="KW-1185">Reference proteome</keyword>
<dbReference type="EMBL" id="BKAD01000016">
    <property type="protein sequence ID" value="GEP30652.1"/>
    <property type="molecule type" value="Genomic_DNA"/>
</dbReference>
<evidence type="ECO:0000313" key="1">
    <source>
        <dbReference type="EMBL" id="GEP30652.1"/>
    </source>
</evidence>
<accession>A0A512L862</accession>
<evidence type="ECO:0008006" key="3">
    <source>
        <dbReference type="Google" id="ProtNLM"/>
    </source>
</evidence>
<dbReference type="SUPFAM" id="SSF64182">
    <property type="entry name" value="DHH phosphoesterases"/>
    <property type="match status" value="1"/>
</dbReference>
<dbReference type="RefSeq" id="WP_147072920.1">
    <property type="nucleotide sequence ID" value="NZ_AP021884.1"/>
</dbReference>
<dbReference type="AlphaFoldDB" id="A0A512L862"/>
<dbReference type="InterPro" id="IPR038763">
    <property type="entry name" value="DHH_sf"/>
</dbReference>
<dbReference type="OrthoDB" id="5429547at2"/>
<sequence>MAQYFDVFNGDADGICALHQLRLAQPLDATLISGVKRDIALLARVRAAAGDEITVLDIAMSKNRTALVALLEAGAHVRYFDHHIPGDIPRHPHLDAHIDTDANVCTSLLVNRYLGGSQLVWAVVAAFGDNMAGAARAAAAALNLSEAQLDELRSLGECINYNGYGDALADLFYAPVALYRIVHGYADPFELIHAEPAYRVLRDGYAEDMARAQALAPIQERSSGAVYLLPDAAWSRRVSGVFGNRLATDHPERAHAVLTHKPGGGYVVSVRSPQATRTGADVLCSGFATGGGRRAAAGINHLPEAELDEFVRRFYKLFGNN</sequence>
<reference evidence="1 2" key="1">
    <citation type="submission" date="2019-07" db="EMBL/GenBank/DDBJ databases">
        <title>Whole genome shotgun sequence of Thiobacillus plumbophilus NBRC 107929.</title>
        <authorList>
            <person name="Hosoyama A."/>
            <person name="Uohara A."/>
            <person name="Ohji S."/>
            <person name="Ichikawa N."/>
        </authorList>
    </citation>
    <scope>NUCLEOTIDE SEQUENCE [LARGE SCALE GENOMIC DNA]</scope>
    <source>
        <strain evidence="1 2">NBRC 107929</strain>
    </source>
</reference>
<name>A0A512L862_9PROT</name>
<protein>
    <recommendedName>
        <fullName evidence="3">Acetyltransferase</fullName>
    </recommendedName>
</protein>
<organism evidence="1 2">
    <name type="scientific">Sulfuriferula plumbiphila</name>
    <dbReference type="NCBI Taxonomy" id="171865"/>
    <lineage>
        <taxon>Bacteria</taxon>
        <taxon>Pseudomonadati</taxon>
        <taxon>Pseudomonadota</taxon>
        <taxon>Betaproteobacteria</taxon>
        <taxon>Nitrosomonadales</taxon>
        <taxon>Sulfuricellaceae</taxon>
        <taxon>Sulfuriferula</taxon>
    </lineage>
</organism>
<dbReference type="Proteomes" id="UP000321337">
    <property type="component" value="Unassembled WGS sequence"/>
</dbReference>